<dbReference type="Proteomes" id="UP000604046">
    <property type="component" value="Unassembled WGS sequence"/>
</dbReference>
<accession>A0A812IJM8</accession>
<evidence type="ECO:0000256" key="1">
    <source>
        <dbReference type="SAM" id="MobiDB-lite"/>
    </source>
</evidence>
<gene>
    <name evidence="2" type="ORF">SNAT2548_LOCUS4875</name>
</gene>
<organism evidence="2 3">
    <name type="scientific">Symbiodinium natans</name>
    <dbReference type="NCBI Taxonomy" id="878477"/>
    <lineage>
        <taxon>Eukaryota</taxon>
        <taxon>Sar</taxon>
        <taxon>Alveolata</taxon>
        <taxon>Dinophyceae</taxon>
        <taxon>Suessiales</taxon>
        <taxon>Symbiodiniaceae</taxon>
        <taxon>Symbiodinium</taxon>
    </lineage>
</organism>
<feature type="region of interest" description="Disordered" evidence="1">
    <location>
        <begin position="484"/>
        <end position="513"/>
    </location>
</feature>
<dbReference type="EMBL" id="CAJNDS010000302">
    <property type="protein sequence ID" value="CAE7041331.1"/>
    <property type="molecule type" value="Genomic_DNA"/>
</dbReference>
<comment type="caution">
    <text evidence="2">The sequence shown here is derived from an EMBL/GenBank/DDBJ whole genome shotgun (WGS) entry which is preliminary data.</text>
</comment>
<sequence length="628" mass="67896">MEAVCGLLVVSASLVPNRARFAQVDIDVLLLDAGRKVLSDRWEQIGSGGVRSALALWGRRSSPEVPLRVLLECFSDLAQHAGTMQEVAPGILQVLMPHWPQVAARLAALHSPPGRDAQHWDEDAESGHPAGLSDVAGFLSLVVMLLVVLHCRAFRDGPSEYKRGPRSPGPRDMRGVAWQTWVHDHVTVIVSGAQGKPPSSFAELADSVQQEFDAWWLVQLREVQAPASPAAPSEPSPSLLAPTLVPHPVQEVSEYSFVCCQRLSQVAAQGRLQHGLQHFGSGRLTQGLLALLLRGATVTTASTEAGKVRTLDLAPSPRLALAVAFALIWRSREAPSARTRLVCSALSALLEACRASEEVEGSWAGRSPPTGAKLVGHLAGPDAMLDQLVDEVPTVPQEQVMGEEEDETSWTPWSGLLHCISGLAQGRCTECNTAWTWEHEDGTRSVEFGDPLADGGRTSGMELLAPTVCRALADWLMRNCPSFTLDSSQSPDGPADTQRADPDPPDARSTQDSLQLEPGSFLEMLHNGTCWEADEGPLSQQLGKTDWWPKLEAQRPEATPMLLLAIMAAEKPWIWHLPWTTRFRFHLAHALYLVKAAATGLSQRGPTALPSSGFTVSCLGCSPYTNSP</sequence>
<dbReference type="AlphaFoldDB" id="A0A812IJM8"/>
<dbReference type="OrthoDB" id="436096at2759"/>
<reference evidence="2" key="1">
    <citation type="submission" date="2021-02" db="EMBL/GenBank/DDBJ databases">
        <authorList>
            <person name="Dougan E. K."/>
            <person name="Rhodes N."/>
            <person name="Thang M."/>
            <person name="Chan C."/>
        </authorList>
    </citation>
    <scope>NUCLEOTIDE SEQUENCE</scope>
</reference>
<proteinExistence type="predicted"/>
<protein>
    <submittedName>
        <fullName evidence="2">Uncharacterized protein</fullName>
    </submittedName>
</protein>
<evidence type="ECO:0000313" key="2">
    <source>
        <dbReference type="EMBL" id="CAE7041331.1"/>
    </source>
</evidence>
<evidence type="ECO:0000313" key="3">
    <source>
        <dbReference type="Proteomes" id="UP000604046"/>
    </source>
</evidence>
<name>A0A812IJM8_9DINO</name>
<keyword evidence="3" id="KW-1185">Reference proteome</keyword>